<evidence type="ECO:0000256" key="1">
    <source>
        <dbReference type="ARBA" id="ARBA00022603"/>
    </source>
</evidence>
<dbReference type="EMBL" id="CP106679">
    <property type="protein sequence ID" value="UXP30600.1"/>
    <property type="molecule type" value="Genomic_DNA"/>
</dbReference>
<organism evidence="5 6">
    <name type="scientific">Reichenbachiella agarivorans</name>
    <dbReference type="NCBI Taxonomy" id="2979464"/>
    <lineage>
        <taxon>Bacteria</taxon>
        <taxon>Pseudomonadati</taxon>
        <taxon>Bacteroidota</taxon>
        <taxon>Cytophagia</taxon>
        <taxon>Cytophagales</taxon>
        <taxon>Reichenbachiellaceae</taxon>
        <taxon>Reichenbachiella</taxon>
    </lineage>
</organism>
<proteinExistence type="predicted"/>
<keyword evidence="1 5" id="KW-0489">Methyltransferase</keyword>
<feature type="compositionally biased region" description="Basic and acidic residues" evidence="3">
    <location>
        <begin position="378"/>
        <end position="399"/>
    </location>
</feature>
<feature type="domain" description="THUMP" evidence="4">
    <location>
        <begin position="58"/>
        <end position="156"/>
    </location>
</feature>
<feature type="region of interest" description="Disordered" evidence="3">
    <location>
        <begin position="378"/>
        <end position="446"/>
    </location>
</feature>
<keyword evidence="6" id="KW-1185">Reference proteome</keyword>
<dbReference type="InterPro" id="IPR004114">
    <property type="entry name" value="THUMP_dom"/>
</dbReference>
<gene>
    <name evidence="5" type="ORF">N6H18_09560</name>
</gene>
<dbReference type="SUPFAM" id="SSF53335">
    <property type="entry name" value="S-adenosyl-L-methionine-dependent methyltransferases"/>
    <property type="match status" value="1"/>
</dbReference>
<dbReference type="Proteomes" id="UP001065174">
    <property type="component" value="Chromosome"/>
</dbReference>
<evidence type="ECO:0000256" key="2">
    <source>
        <dbReference type="ARBA" id="ARBA00022679"/>
    </source>
</evidence>
<dbReference type="Gene3D" id="3.30.2130.30">
    <property type="match status" value="1"/>
</dbReference>
<dbReference type="PANTHER" id="PTHR47313:SF1">
    <property type="entry name" value="RIBOSOMAL RNA LARGE SUBUNIT METHYLTRANSFERASE K_L"/>
    <property type="match status" value="1"/>
</dbReference>
<evidence type="ECO:0000313" key="6">
    <source>
        <dbReference type="Proteomes" id="UP001065174"/>
    </source>
</evidence>
<dbReference type="Pfam" id="PF01170">
    <property type="entry name" value="UPF0020"/>
    <property type="match status" value="1"/>
</dbReference>
<dbReference type="GO" id="GO:0032259">
    <property type="term" value="P:methylation"/>
    <property type="evidence" value="ECO:0007669"/>
    <property type="project" value="UniProtKB-KW"/>
</dbReference>
<dbReference type="InterPro" id="IPR000241">
    <property type="entry name" value="RlmKL-like_Mtase"/>
</dbReference>
<accession>A0ABY6CQM5</accession>
<dbReference type="Gene3D" id="3.40.50.150">
    <property type="entry name" value="Vaccinia Virus protein VP39"/>
    <property type="match status" value="1"/>
</dbReference>
<reference evidence="5" key="1">
    <citation type="submission" date="2022-09" db="EMBL/GenBank/DDBJ databases">
        <title>Comparative genomics and taxonomic characterization of three novel marine species of genus Reichenbachiella exhibiting antioxidant and polysaccharide degradation activities.</title>
        <authorList>
            <person name="Muhammad N."/>
            <person name="Lee Y.-J."/>
            <person name="Ko J."/>
            <person name="Kim S.-G."/>
        </authorList>
    </citation>
    <scope>NUCLEOTIDE SEQUENCE</scope>
    <source>
        <strain evidence="5">BKB1-1</strain>
    </source>
</reference>
<feature type="compositionally biased region" description="Basic and acidic residues" evidence="3">
    <location>
        <begin position="406"/>
        <end position="437"/>
    </location>
</feature>
<sequence>MLKSKIVVNCQPSIAPFLHKEVEGRGYKILQSDKNGVTVEGGWKEVIDLNLNLRTASRVLWLIKSFEANHPDKLYEEAKKIPWHTIIPAKGYISIQSFVKNDYILDIRFANVRLKDAIVDRMQEENGERPDSGKERDRTVVYLYWYLNEVHVYIDTSGETIAKHGYRKIPFKAPMIEALASACLLSADWREDKGSFINPMCGSGTLAIEAAMMAAGIPPNLNRRNFGFMHLKDYDNQPYKEARNNVTFKDKITADIIATDWDGEAIEAARQNAKLAGVEHMITFDKVPFEKTFVPSGPGIVMLNPEYGERLGEEEELKTVYREIGDFFKQDCKGKMGYIFTGNAKLAKSIGLRTSSRTEFQNAKIDCRLLAYELYDGSKRPDEERPAPRDVAAKEESKRQAPIAQKRSEHTDEHSKREDKPKRERSNEDRPKDDKASDVMSRLRRK</sequence>
<evidence type="ECO:0000256" key="3">
    <source>
        <dbReference type="SAM" id="MobiDB-lite"/>
    </source>
</evidence>
<dbReference type="SMART" id="SM00981">
    <property type="entry name" value="THUMP"/>
    <property type="match status" value="1"/>
</dbReference>
<dbReference type="InterPro" id="IPR054170">
    <property type="entry name" value="RlmL_1st"/>
</dbReference>
<dbReference type="Pfam" id="PF22020">
    <property type="entry name" value="RlmL_1st"/>
    <property type="match status" value="1"/>
</dbReference>
<dbReference type="RefSeq" id="WP_262308047.1">
    <property type="nucleotide sequence ID" value="NZ_CP106679.1"/>
</dbReference>
<dbReference type="Pfam" id="PF02926">
    <property type="entry name" value="THUMP"/>
    <property type="match status" value="1"/>
</dbReference>
<evidence type="ECO:0000259" key="4">
    <source>
        <dbReference type="SMART" id="SM00981"/>
    </source>
</evidence>
<dbReference type="CDD" id="cd11715">
    <property type="entry name" value="THUMP_AdoMetMT"/>
    <property type="match status" value="1"/>
</dbReference>
<dbReference type="InterPro" id="IPR029063">
    <property type="entry name" value="SAM-dependent_MTases_sf"/>
</dbReference>
<dbReference type="PANTHER" id="PTHR47313">
    <property type="entry name" value="RIBOSOMAL RNA LARGE SUBUNIT METHYLTRANSFERASE K/L"/>
    <property type="match status" value="1"/>
</dbReference>
<evidence type="ECO:0000313" key="5">
    <source>
        <dbReference type="EMBL" id="UXP30600.1"/>
    </source>
</evidence>
<dbReference type="GO" id="GO:0008168">
    <property type="term" value="F:methyltransferase activity"/>
    <property type="evidence" value="ECO:0007669"/>
    <property type="project" value="UniProtKB-KW"/>
</dbReference>
<name>A0ABY6CQM5_9BACT</name>
<keyword evidence="2" id="KW-0808">Transferase</keyword>
<protein>
    <submittedName>
        <fullName evidence="5">Class I SAM-dependent RNA methyltransferase</fullName>
    </submittedName>
</protein>